<dbReference type="CDD" id="cd00431">
    <property type="entry name" value="cysteine_hydrolases"/>
    <property type="match status" value="1"/>
</dbReference>
<dbReference type="RefSeq" id="WP_275475612.1">
    <property type="nucleotide sequence ID" value="NZ_CP162940.1"/>
</dbReference>
<evidence type="ECO:0000256" key="2">
    <source>
        <dbReference type="ARBA" id="ARBA00022801"/>
    </source>
</evidence>
<organism evidence="4 5">
    <name type="scientific">Alicyclobacillus fastidiosus</name>
    <dbReference type="NCBI Taxonomy" id="392011"/>
    <lineage>
        <taxon>Bacteria</taxon>
        <taxon>Bacillati</taxon>
        <taxon>Bacillota</taxon>
        <taxon>Bacilli</taxon>
        <taxon>Bacillales</taxon>
        <taxon>Alicyclobacillaceae</taxon>
        <taxon>Alicyclobacillus</taxon>
    </lineage>
</organism>
<dbReference type="Pfam" id="PF00857">
    <property type="entry name" value="Isochorismatase"/>
    <property type="match status" value="1"/>
</dbReference>
<dbReference type="PANTHER" id="PTHR43540:SF6">
    <property type="entry name" value="ISOCHORISMATASE-LIKE DOMAIN-CONTAINING PROTEIN"/>
    <property type="match status" value="1"/>
</dbReference>
<comment type="similarity">
    <text evidence="1">Belongs to the isochorismatase family.</text>
</comment>
<dbReference type="SUPFAM" id="SSF52499">
    <property type="entry name" value="Isochorismatase-like hydrolases"/>
    <property type="match status" value="1"/>
</dbReference>
<name>A0ABV5AAB2_9BACL</name>
<dbReference type="PANTHER" id="PTHR43540">
    <property type="entry name" value="PEROXYUREIDOACRYLATE/UREIDOACRYLATE AMIDOHYDROLASE-RELATED"/>
    <property type="match status" value="1"/>
</dbReference>
<proteinExistence type="inferred from homology"/>
<dbReference type="InterPro" id="IPR050272">
    <property type="entry name" value="Isochorismatase-like_hydrls"/>
</dbReference>
<keyword evidence="5" id="KW-1185">Reference proteome</keyword>
<dbReference type="EC" id="3.-.-.-" evidence="4"/>
<evidence type="ECO:0000259" key="3">
    <source>
        <dbReference type="Pfam" id="PF00857"/>
    </source>
</evidence>
<dbReference type="Gene3D" id="3.40.50.850">
    <property type="entry name" value="Isochorismatase-like"/>
    <property type="match status" value="1"/>
</dbReference>
<feature type="domain" description="Isochorismatase-like" evidence="3">
    <location>
        <begin position="11"/>
        <end position="166"/>
    </location>
</feature>
<dbReference type="InterPro" id="IPR036380">
    <property type="entry name" value="Isochorismatase-like_sf"/>
</dbReference>
<evidence type="ECO:0000256" key="1">
    <source>
        <dbReference type="ARBA" id="ARBA00006336"/>
    </source>
</evidence>
<reference evidence="4 5" key="1">
    <citation type="journal article" date="2024" name="Int. J. Mol. Sci.">
        <title>Exploration of Alicyclobacillus spp. Genome in Search of Antibiotic Resistance.</title>
        <authorList>
            <person name="Bucka-Kolendo J."/>
            <person name="Kiousi D.E."/>
            <person name="Dekowska A."/>
            <person name="Mikolajczuk-Szczyrba A."/>
            <person name="Karadedos D.M."/>
            <person name="Michael P."/>
            <person name="Galanis A."/>
            <person name="Sokolowska B."/>
        </authorList>
    </citation>
    <scope>NUCLEOTIDE SEQUENCE [LARGE SCALE GENOMIC DNA]</scope>
    <source>
        <strain evidence="4 5">KKP 3000</strain>
    </source>
</reference>
<dbReference type="Proteomes" id="UP001579974">
    <property type="component" value="Unassembled WGS sequence"/>
</dbReference>
<evidence type="ECO:0000313" key="5">
    <source>
        <dbReference type="Proteomes" id="UP001579974"/>
    </source>
</evidence>
<evidence type="ECO:0000313" key="4">
    <source>
        <dbReference type="EMBL" id="MFB5188775.1"/>
    </source>
</evidence>
<protein>
    <submittedName>
        <fullName evidence="4">Isochorismatase family cysteine hydrolase</fullName>
        <ecNumber evidence="4">3.-.-.-</ecNumber>
    </submittedName>
</protein>
<dbReference type="GO" id="GO:0016787">
    <property type="term" value="F:hydrolase activity"/>
    <property type="evidence" value="ECO:0007669"/>
    <property type="project" value="UniProtKB-KW"/>
</dbReference>
<sequence>MPIFEFCGERAALIVIDMQNAFLQEAYPSYVPDARQAVEGINALARICRGQQIPVIWTTHALKSDLSNRGLIPQAIARSLMEDGPGIELYSEMEVSSVDKVIRKTRFSAFWKTDLYDFLRVQGRDQLIIVGCVLNVCCETTARDAFQHDIQVFLPKELNKTRDHEDVGFGQYLAEEITASILTSLGNKFVHLIATDELMGELSLTRSSRGSHENIS</sequence>
<gene>
    <name evidence="4" type="ORF">KKP3000_001208</name>
</gene>
<keyword evidence="2 4" id="KW-0378">Hydrolase</keyword>
<dbReference type="EMBL" id="JBDXSU010000001">
    <property type="protein sequence ID" value="MFB5188775.1"/>
    <property type="molecule type" value="Genomic_DNA"/>
</dbReference>
<accession>A0ABV5AAB2</accession>
<comment type="caution">
    <text evidence="4">The sequence shown here is derived from an EMBL/GenBank/DDBJ whole genome shotgun (WGS) entry which is preliminary data.</text>
</comment>
<dbReference type="InterPro" id="IPR000868">
    <property type="entry name" value="Isochorismatase-like_dom"/>
</dbReference>